<evidence type="ECO:0000313" key="3">
    <source>
        <dbReference type="Proteomes" id="UP000195781"/>
    </source>
</evidence>
<dbReference type="PANTHER" id="PTHR10937">
    <property type="entry name" value="GLUCOSAMINE--FRUCTOSE-6-PHOSPHATE AMINOTRANSFERASE, ISOMERIZING"/>
    <property type="match status" value="1"/>
</dbReference>
<dbReference type="SUPFAM" id="SSF53697">
    <property type="entry name" value="SIS domain"/>
    <property type="match status" value="1"/>
</dbReference>
<keyword evidence="3" id="KW-1185">Reference proteome</keyword>
<dbReference type="Proteomes" id="UP000195781">
    <property type="component" value="Unassembled WGS sequence"/>
</dbReference>
<dbReference type="InterPro" id="IPR046348">
    <property type="entry name" value="SIS_dom_sf"/>
</dbReference>
<evidence type="ECO:0000259" key="1">
    <source>
        <dbReference type="PROSITE" id="PS51464"/>
    </source>
</evidence>
<name>A0A1Y3XFW8_9ACTN</name>
<dbReference type="OrthoDB" id="9779207at2"/>
<comment type="caution">
    <text evidence="2">The sequence shown here is derived from an EMBL/GenBank/DDBJ whole genome shotgun (WGS) entry which is preliminary data.</text>
</comment>
<accession>A0A1Y3XFW8</accession>
<dbReference type="GO" id="GO:0006002">
    <property type="term" value="P:fructose 6-phosphate metabolic process"/>
    <property type="evidence" value="ECO:0007669"/>
    <property type="project" value="TreeGrafter"/>
</dbReference>
<dbReference type="GO" id="GO:0004360">
    <property type="term" value="F:glutamine-fructose-6-phosphate transaminase (isomerizing) activity"/>
    <property type="evidence" value="ECO:0007669"/>
    <property type="project" value="TreeGrafter"/>
</dbReference>
<dbReference type="GO" id="GO:0097367">
    <property type="term" value="F:carbohydrate derivative binding"/>
    <property type="evidence" value="ECO:0007669"/>
    <property type="project" value="InterPro"/>
</dbReference>
<dbReference type="EMBL" id="NFIE01000034">
    <property type="protein sequence ID" value="OUN84051.1"/>
    <property type="molecule type" value="Genomic_DNA"/>
</dbReference>
<dbReference type="Gene3D" id="3.40.50.10490">
    <property type="entry name" value="Glucose-6-phosphate isomerase like protein, domain 1"/>
    <property type="match status" value="2"/>
</dbReference>
<dbReference type="RefSeq" id="WP_019238807.1">
    <property type="nucleotide sequence ID" value="NZ_CABKRW010000090.1"/>
</dbReference>
<dbReference type="GO" id="GO:0006487">
    <property type="term" value="P:protein N-linked glycosylation"/>
    <property type="evidence" value="ECO:0007669"/>
    <property type="project" value="TreeGrafter"/>
</dbReference>
<dbReference type="PROSITE" id="PS51464">
    <property type="entry name" value="SIS"/>
    <property type="match status" value="1"/>
</dbReference>
<dbReference type="GO" id="GO:0006047">
    <property type="term" value="P:UDP-N-acetylglucosamine metabolic process"/>
    <property type="evidence" value="ECO:0007669"/>
    <property type="project" value="TreeGrafter"/>
</dbReference>
<feature type="domain" description="SIS" evidence="1">
    <location>
        <begin position="28"/>
        <end position="169"/>
    </location>
</feature>
<dbReference type="PANTHER" id="PTHR10937:SF17">
    <property type="entry name" value="GLUCOSAMINE-FRUCTOSE-6-PHOSPHATE AMINOTRANSFERASE"/>
    <property type="match status" value="1"/>
</dbReference>
<dbReference type="InterPro" id="IPR001347">
    <property type="entry name" value="SIS_dom"/>
</dbReference>
<reference evidence="3" key="1">
    <citation type="submission" date="2017-04" db="EMBL/GenBank/DDBJ databases">
        <title>Function of individual gut microbiota members based on whole genome sequencing of pure cultures obtained from chicken caecum.</title>
        <authorList>
            <person name="Medvecky M."/>
            <person name="Cejkova D."/>
            <person name="Polansky O."/>
            <person name="Karasova D."/>
            <person name="Kubasova T."/>
            <person name="Cizek A."/>
            <person name="Rychlik I."/>
        </authorList>
    </citation>
    <scope>NUCLEOTIDE SEQUENCE [LARGE SCALE GENOMIC DNA]</scope>
    <source>
        <strain evidence="3">An5</strain>
    </source>
</reference>
<evidence type="ECO:0000313" key="2">
    <source>
        <dbReference type="EMBL" id="OUN84051.1"/>
    </source>
</evidence>
<sequence>MEMADYIERSVTRLAEVSEKERELVEPLVERFVASDCAALRIIASGSSKNAADIARPLLQRVLDCEVQVVTPEAFIEFEHAQPKRAFNVAVSQSGYSTNTIAALDFMAARDVPCAVLTANTAAPISEHASCVFDYGVGVESVDFVTMGVHTLISYLMHFGIMAGERTGTLDTSEAERLRGRLQDAGSACSSGIDAARSLFQKRRLALSAQAPAMFVGNGALRGVAQEAALKFSETTKVPAMWFEGEEFIHGPEMQIIPGYLVVIFDDPMGSKRLADIARGIASVTETCYFVTSHPSGAENAASFHEAAVKAASAETYPFAALSFVQYLAAQIASALNSWDVHPFLDEVDDVFASKAPGYDASVHELERLADALYGDSAEA</sequence>
<protein>
    <submittedName>
        <fullName evidence="2">SIS domain-containing protein</fullName>
    </submittedName>
</protein>
<dbReference type="Pfam" id="PF01380">
    <property type="entry name" value="SIS"/>
    <property type="match status" value="1"/>
</dbReference>
<dbReference type="AlphaFoldDB" id="A0A1Y3XFW8"/>
<gene>
    <name evidence="2" type="ORF">B5G02_09890</name>
</gene>
<organism evidence="2 3">
    <name type="scientific">[Collinsella] massiliensis</name>
    <dbReference type="NCBI Taxonomy" id="1232426"/>
    <lineage>
        <taxon>Bacteria</taxon>
        <taxon>Bacillati</taxon>
        <taxon>Actinomycetota</taxon>
        <taxon>Coriobacteriia</taxon>
        <taxon>Coriobacteriales</taxon>
        <taxon>Coriobacteriaceae</taxon>
        <taxon>Enorma</taxon>
    </lineage>
</organism>
<proteinExistence type="predicted"/>